<organism evidence="1 2">
    <name type="scientific">Vibrio celticus</name>
    <dbReference type="NCBI Taxonomy" id="446372"/>
    <lineage>
        <taxon>Bacteria</taxon>
        <taxon>Pseudomonadati</taxon>
        <taxon>Pseudomonadota</taxon>
        <taxon>Gammaproteobacteria</taxon>
        <taxon>Vibrionales</taxon>
        <taxon>Vibrionaceae</taxon>
        <taxon>Vibrio</taxon>
    </lineage>
</organism>
<evidence type="ECO:0000313" key="1">
    <source>
        <dbReference type="EMBL" id="SBT15668.1"/>
    </source>
</evidence>
<sequence>MDNVLCFNAEKDLDNQKFDILCAYLGDGAWQDPSSFYPALEKALKNSDTLPDGIVIYVPSGKINDCLQHWKNEDLQDSFLDRLSKNNVCFTKALYFIDISDGIFKMHEGYTSSSSSLPLQVNDVTDFYSTGLRKLAERNNVLHVAPAGHTFKHPSGRISKMFIQSRDIAATETELQFVANGLRTLVENVDWIKIKTIYIDTMGIYSIVKEAALTAGCSANIESYHSYDFLKELNLPIDDYLVVISASTSGGMARDLVNRNFCKDKIVTLIDVEVRPSISHVLINLSSTSLLQGVSNVDGNETDIELVGEHFSYKAKPPKQVTVGIPHKPKHLPDILKDFCISGINPINQRVDIIEKSPLLSLKPENLHTSIKFNHWLDAELKWSLSSSIDTVIFSDDGASKILAQKASEFIQSNSGNRKSPLLLKWPDINKEKLQDSTGVIVVTAFAGDGGKLRQISRDLREYESKTIPRHFLIGVGLPQSMASWKKLEQFLVRNATPRFYNFSVWKVLPLGPDNIQKSWDELAQLAAKADNESTSPLDIITLDEAERCYEELSNYVAQASASLLPNTNGDSLKLTEGFVFFDDKFDDEIDSITQSATLLTIAAVLQTAREHADPEKCLRPTNYQSVIISPENFLRFNDDILQACILRASLPSELDYSSDHHLSELMKEFLYKVFTRHKHPFGYAALEFAGALAVGKLKLKKEHCRELVEKSVKSIGSESRVLTGFLLMAMPKS</sequence>
<protein>
    <submittedName>
        <fullName evidence="1">Uncharacterized protein</fullName>
    </submittedName>
</protein>
<gene>
    <name evidence="1" type="ORF">VCE7224_04473</name>
</gene>
<proteinExistence type="predicted"/>
<dbReference type="EMBL" id="FLQZ01000176">
    <property type="protein sequence ID" value="SBT15668.1"/>
    <property type="molecule type" value="Genomic_DNA"/>
</dbReference>
<evidence type="ECO:0000313" key="2">
    <source>
        <dbReference type="Proteomes" id="UP000092819"/>
    </source>
</evidence>
<dbReference type="Proteomes" id="UP000092819">
    <property type="component" value="Unassembled WGS sequence"/>
</dbReference>
<name>A0A1C3JL37_9VIBR</name>
<keyword evidence="2" id="KW-1185">Reference proteome</keyword>
<reference evidence="2" key="1">
    <citation type="submission" date="2016-06" db="EMBL/GenBank/DDBJ databases">
        <authorList>
            <person name="Rodrigo-Torres L."/>
            <person name="Arahal D.R."/>
        </authorList>
    </citation>
    <scope>NUCLEOTIDE SEQUENCE [LARGE SCALE GENOMIC DNA]</scope>
    <source>
        <strain evidence="2">CECT 7224</strain>
    </source>
</reference>
<dbReference type="RefSeq" id="WP_065677790.1">
    <property type="nucleotide sequence ID" value="NZ_AP025464.1"/>
</dbReference>
<dbReference type="AlphaFoldDB" id="A0A1C3JL37"/>
<accession>A0A1C3JL37</accession>